<dbReference type="PANTHER" id="PTHR30432">
    <property type="entry name" value="TRANSCRIPTIONAL REGULATOR MODE"/>
    <property type="match status" value="1"/>
</dbReference>
<reference evidence="1 2" key="1">
    <citation type="submission" date="2019-09" db="EMBL/GenBank/DDBJ databases">
        <title>Ecophysiology of the spiral-shaped methanotroph Methylospira mobilis as revealed by the complete genome sequence.</title>
        <authorList>
            <person name="Oshkin I.Y."/>
            <person name="Dedysh S.N."/>
            <person name="Miroshnikov K."/>
            <person name="Danilova O.V."/>
            <person name="Hakobyan A."/>
            <person name="Liesack W."/>
        </authorList>
    </citation>
    <scope>NUCLEOTIDE SEQUENCE [LARGE SCALE GENOMIC DNA]</scope>
    <source>
        <strain evidence="1 2">Shm1</strain>
    </source>
</reference>
<dbReference type="SUPFAM" id="SSF46785">
    <property type="entry name" value="Winged helix' DNA-binding domain"/>
    <property type="match status" value="1"/>
</dbReference>
<dbReference type="KEGG" id="mmob:F6R98_05100"/>
<dbReference type="InterPro" id="IPR036388">
    <property type="entry name" value="WH-like_DNA-bd_sf"/>
</dbReference>
<dbReference type="OrthoDB" id="9800709at2"/>
<sequence length="135" mass="14327">MLLSADSGKSEHAAPRLKLNLRLLHGDVVAMGPGKADLLDFIVKTGSISQAGREMGMSYRRAWVLVDEMNHCFKKPLVITSKGGAVGGGARLSELGEQVLAHYRKMATAAADVALAYVGVFEALMADDKEAPTGE</sequence>
<dbReference type="AlphaFoldDB" id="A0A5Q0BMX6"/>
<protein>
    <submittedName>
        <fullName evidence="1">LysR family transcriptional regulator</fullName>
    </submittedName>
</protein>
<accession>A0A5Q0BMX6</accession>
<evidence type="ECO:0000313" key="1">
    <source>
        <dbReference type="EMBL" id="QFY44949.1"/>
    </source>
</evidence>
<proteinExistence type="predicted"/>
<dbReference type="Proteomes" id="UP000325755">
    <property type="component" value="Chromosome"/>
</dbReference>
<name>A0A5Q0BMX6_9GAMM</name>
<organism evidence="1 2">
    <name type="scientific">Candidatus Methylospira mobilis</name>
    <dbReference type="NCBI Taxonomy" id="1808979"/>
    <lineage>
        <taxon>Bacteria</taxon>
        <taxon>Pseudomonadati</taxon>
        <taxon>Pseudomonadota</taxon>
        <taxon>Gammaproteobacteria</taxon>
        <taxon>Methylococcales</taxon>
        <taxon>Methylococcaceae</taxon>
        <taxon>Candidatus Methylospira</taxon>
    </lineage>
</organism>
<dbReference type="InParanoid" id="A0A5Q0BMX6"/>
<dbReference type="EMBL" id="CP044205">
    <property type="protein sequence ID" value="QFY44949.1"/>
    <property type="molecule type" value="Genomic_DNA"/>
</dbReference>
<dbReference type="InterPro" id="IPR051815">
    <property type="entry name" value="Molybdate_resp_trans_reg"/>
</dbReference>
<dbReference type="InterPro" id="IPR036390">
    <property type="entry name" value="WH_DNA-bd_sf"/>
</dbReference>
<keyword evidence="2" id="KW-1185">Reference proteome</keyword>
<gene>
    <name evidence="1" type="ORF">F6R98_05100</name>
</gene>
<evidence type="ECO:0000313" key="2">
    <source>
        <dbReference type="Proteomes" id="UP000325755"/>
    </source>
</evidence>
<dbReference type="PANTHER" id="PTHR30432:SF1">
    <property type="entry name" value="DNA-BINDING TRANSCRIPTIONAL DUAL REGULATOR MODE"/>
    <property type="match status" value="1"/>
</dbReference>
<dbReference type="Gene3D" id="1.10.10.10">
    <property type="entry name" value="Winged helix-like DNA-binding domain superfamily/Winged helix DNA-binding domain"/>
    <property type="match status" value="1"/>
</dbReference>